<feature type="domain" description="Dynein heavy chain linker" evidence="2">
    <location>
        <begin position="541"/>
        <end position="642"/>
    </location>
</feature>
<sequence>MEGKSTGGQDGKLPNLRAKQMLNAKMCDGCVSTQLSQTDPVLFLPTLPARRTKPIWMTDVPSFHLPGQGELPPDKPVPLHQWYNPVDFVLRRSGDAKKELTPAMKELNVIPQPWHGSVIANKKRIIKGLRVVSPCITQAIEIWFNEFVGSHFVNCSEIRGKSEAMELEAFVNLCCESISREREKLSKQWLMRLQFMLTNDRNRKFLPPLTRPHLFEGFFLTLMTAMTLNLQQMAMESLEAYTRDNVLTEPDKDKFSKALSNVLDEIIKVAQAIPRLERRMYPELDVNPKHLKPVVLDEFVEPLRQIIMDAVEEEFQPVLTFMETFSNFDFLISNKAKEEINEYLMSQQPFDDMVKKFTWYQDLKQTIEFSLPRCVTIGMFELRCHSLIDTLLERAQDICEGLVDHMMEFHQEKNKTITFLCDYADFSHAILRSNSQPFQLYLKMDDVMTENAIIMNEKQKELIDRLKTNKAKFVALLEEYTRQVEELDTFADVNQVESYDKIAIALQENLINAADQVAAFNEEEESFGFELSQYPQRMAAINKMKPYFSLFRECAQFNENYNNWMFGPMEAVIPDDVDASVGASYRAILKLEKTFAKRPCAENIAKTFRGKVEKFKENLPLMNVLCNPGLRPRHWEAISDIAK</sequence>
<reference evidence="3 4" key="1">
    <citation type="journal article" date="2021" name="Elife">
        <title>Chloroplast acquisition without the gene transfer in kleptoplastic sea slugs, Plakobranchus ocellatus.</title>
        <authorList>
            <person name="Maeda T."/>
            <person name="Takahashi S."/>
            <person name="Yoshida T."/>
            <person name="Shimamura S."/>
            <person name="Takaki Y."/>
            <person name="Nagai Y."/>
            <person name="Toyoda A."/>
            <person name="Suzuki Y."/>
            <person name="Arimoto A."/>
            <person name="Ishii H."/>
            <person name="Satoh N."/>
            <person name="Nishiyama T."/>
            <person name="Hasebe M."/>
            <person name="Maruyama T."/>
            <person name="Minagawa J."/>
            <person name="Obokata J."/>
            <person name="Shigenobu S."/>
        </authorList>
    </citation>
    <scope>NUCLEOTIDE SEQUENCE [LARGE SCALE GENOMIC DNA]</scope>
</reference>
<gene>
    <name evidence="3" type="ORF">PoB_003155900</name>
</gene>
<dbReference type="EMBL" id="BLXT01003746">
    <property type="protein sequence ID" value="GFO05054.1"/>
    <property type="molecule type" value="Genomic_DNA"/>
</dbReference>
<dbReference type="GO" id="GO:0051959">
    <property type="term" value="F:dynein light intermediate chain binding"/>
    <property type="evidence" value="ECO:0007669"/>
    <property type="project" value="InterPro"/>
</dbReference>
<dbReference type="GO" id="GO:0045505">
    <property type="term" value="F:dynein intermediate chain binding"/>
    <property type="evidence" value="ECO:0007669"/>
    <property type="project" value="InterPro"/>
</dbReference>
<evidence type="ECO:0000313" key="4">
    <source>
        <dbReference type="Proteomes" id="UP000735302"/>
    </source>
</evidence>
<name>A0AAV4AFL7_9GAST</name>
<dbReference type="PANTHER" id="PTHR22878">
    <property type="entry name" value="DYNEIN HEAVY CHAIN 6, AXONEMAL-LIKE-RELATED"/>
    <property type="match status" value="1"/>
</dbReference>
<comment type="caution">
    <text evidence="3">The sequence shown here is derived from an EMBL/GenBank/DDBJ whole genome shotgun (WGS) entry which is preliminary data.</text>
</comment>
<dbReference type="Pfam" id="PF08393">
    <property type="entry name" value="DHC_N2"/>
    <property type="match status" value="1"/>
</dbReference>
<evidence type="ECO:0000259" key="2">
    <source>
        <dbReference type="Pfam" id="PF08393"/>
    </source>
</evidence>
<keyword evidence="1" id="KW-0175">Coiled coil</keyword>
<feature type="coiled-coil region" evidence="1">
    <location>
        <begin position="463"/>
        <end position="523"/>
    </location>
</feature>
<evidence type="ECO:0000313" key="3">
    <source>
        <dbReference type="EMBL" id="GFO05054.1"/>
    </source>
</evidence>
<dbReference type="AlphaFoldDB" id="A0AAV4AFL7"/>
<dbReference type="InterPro" id="IPR013602">
    <property type="entry name" value="Dynein_heavy_linker"/>
</dbReference>
<protein>
    <recommendedName>
        <fullName evidence="2">Dynein heavy chain linker domain-containing protein</fullName>
    </recommendedName>
</protein>
<evidence type="ECO:0000256" key="1">
    <source>
        <dbReference type="SAM" id="Coils"/>
    </source>
</evidence>
<accession>A0AAV4AFL7</accession>
<dbReference type="Proteomes" id="UP000735302">
    <property type="component" value="Unassembled WGS sequence"/>
</dbReference>
<dbReference type="GO" id="GO:0030286">
    <property type="term" value="C:dynein complex"/>
    <property type="evidence" value="ECO:0007669"/>
    <property type="project" value="InterPro"/>
</dbReference>
<dbReference type="InterPro" id="IPR026983">
    <property type="entry name" value="DHC"/>
</dbReference>
<dbReference type="GO" id="GO:0007018">
    <property type="term" value="P:microtubule-based movement"/>
    <property type="evidence" value="ECO:0007669"/>
    <property type="project" value="InterPro"/>
</dbReference>
<dbReference type="PANTHER" id="PTHR22878:SF70">
    <property type="entry name" value="DYNEIN HEAVY CHAIN 2, AXONEMAL"/>
    <property type="match status" value="1"/>
</dbReference>
<proteinExistence type="predicted"/>
<organism evidence="3 4">
    <name type="scientific">Plakobranchus ocellatus</name>
    <dbReference type="NCBI Taxonomy" id="259542"/>
    <lineage>
        <taxon>Eukaryota</taxon>
        <taxon>Metazoa</taxon>
        <taxon>Spiralia</taxon>
        <taxon>Lophotrochozoa</taxon>
        <taxon>Mollusca</taxon>
        <taxon>Gastropoda</taxon>
        <taxon>Heterobranchia</taxon>
        <taxon>Euthyneura</taxon>
        <taxon>Panpulmonata</taxon>
        <taxon>Sacoglossa</taxon>
        <taxon>Placobranchoidea</taxon>
        <taxon>Plakobranchidae</taxon>
        <taxon>Plakobranchus</taxon>
    </lineage>
</organism>
<keyword evidence="4" id="KW-1185">Reference proteome</keyword>